<reference evidence="1 2" key="1">
    <citation type="submission" date="2017-02" db="EMBL/GenBank/DDBJ databases">
        <authorList>
            <person name="Peterson S.W."/>
        </authorList>
    </citation>
    <scope>NUCLEOTIDE SEQUENCE [LARGE SCALE GENOMIC DNA]</scope>
    <source>
        <strain evidence="1 2">ATCC BAA-908</strain>
    </source>
</reference>
<dbReference type="GeneID" id="78316152"/>
<dbReference type="STRING" id="261392.SAMN02745149_00839"/>
<organism evidence="1 2">
    <name type="scientific">Treponema porcinum</name>
    <dbReference type="NCBI Taxonomy" id="261392"/>
    <lineage>
        <taxon>Bacteria</taxon>
        <taxon>Pseudomonadati</taxon>
        <taxon>Spirochaetota</taxon>
        <taxon>Spirochaetia</taxon>
        <taxon>Spirochaetales</taxon>
        <taxon>Treponemataceae</taxon>
        <taxon>Treponema</taxon>
    </lineage>
</organism>
<dbReference type="Proteomes" id="UP000190423">
    <property type="component" value="Unassembled WGS sequence"/>
</dbReference>
<evidence type="ECO:0000313" key="2">
    <source>
        <dbReference type="Proteomes" id="UP000190423"/>
    </source>
</evidence>
<gene>
    <name evidence="1" type="ORF">SAMN02745149_00839</name>
</gene>
<evidence type="ECO:0000313" key="1">
    <source>
        <dbReference type="EMBL" id="SJZ34318.1"/>
    </source>
</evidence>
<protein>
    <recommendedName>
        <fullName evidence="3">Tetratricopeptide repeat-containing protein</fullName>
    </recommendedName>
</protein>
<dbReference type="OrthoDB" id="342681at2"/>
<accession>A0A1T4JVZ2</accession>
<dbReference type="EMBL" id="FUWG01000005">
    <property type="protein sequence ID" value="SJZ34318.1"/>
    <property type="molecule type" value="Genomic_DNA"/>
</dbReference>
<dbReference type="RefSeq" id="WP_078932752.1">
    <property type="nucleotide sequence ID" value="NZ_FUWG01000005.1"/>
</dbReference>
<evidence type="ECO:0008006" key="3">
    <source>
        <dbReference type="Google" id="ProtNLM"/>
    </source>
</evidence>
<proteinExistence type="predicted"/>
<sequence length="112" mass="12438">MNSFLDEIGKRQDSQGFIKVTDNPVSSLTSEQKAVLNRKGNTLFNEGNIEGARRIFTTTGYSDGLTRVGAVYEQKNRSLDALKQYVLARNKNKAEPLYERAAAVISALLQNI</sequence>
<dbReference type="AlphaFoldDB" id="A0A1T4JVZ2"/>
<keyword evidence="2" id="KW-1185">Reference proteome</keyword>
<name>A0A1T4JVZ2_TREPO</name>